<comment type="subcellular location">
    <subcellularLocation>
        <location evidence="1">Endomembrane system</location>
        <topology evidence="1">Multi-pass membrane protein</topology>
    </subcellularLocation>
</comment>
<accession>A0A2J7ZUV0</accession>
<comment type="caution">
    <text evidence="11">The sequence shown here is derived from an EMBL/GenBank/DDBJ whole genome shotgun (WGS) entry which is preliminary data.</text>
</comment>
<feature type="transmembrane region" description="Helical" evidence="9">
    <location>
        <begin position="75"/>
        <end position="92"/>
    </location>
</feature>
<dbReference type="GO" id="GO:0006656">
    <property type="term" value="P:phosphatidylcholine biosynthetic process"/>
    <property type="evidence" value="ECO:0007669"/>
    <property type="project" value="UniProtKB-UniPathway"/>
</dbReference>
<feature type="transmembrane region" description="Helical" evidence="9">
    <location>
        <begin position="36"/>
        <end position="54"/>
    </location>
</feature>
<dbReference type="EMBL" id="PGGS01000432">
    <property type="protein sequence ID" value="PNH04042.1"/>
    <property type="molecule type" value="Genomic_DNA"/>
</dbReference>
<evidence type="ECO:0000256" key="1">
    <source>
        <dbReference type="ARBA" id="ARBA00004127"/>
    </source>
</evidence>
<feature type="transmembrane region" description="Helical" evidence="9">
    <location>
        <begin position="138"/>
        <end position="157"/>
    </location>
</feature>
<dbReference type="PANTHER" id="PTHR12714:SF11">
    <property type="entry name" value="PROTEIN C-TERMINAL S-ISOPRENYLCYSTEINE CARBOXYL O-METHYLTRANSFERASE"/>
    <property type="match status" value="1"/>
</dbReference>
<dbReference type="InterPro" id="IPR007318">
    <property type="entry name" value="Phopholipid_MeTrfase"/>
</dbReference>
<evidence type="ECO:0000256" key="7">
    <source>
        <dbReference type="ARBA" id="ARBA00023209"/>
    </source>
</evidence>
<sequence length="227" mass="24791">MAPRAQVAQLAVVLSLLLLLPAGVHDGGLTLTRPFTTLAAYFAFFGLGSVARMVRHGPLAPRAADRQVASWRDRLAFAAFVVVLPLLHWYGMYRYAALVLYTDTILPYSTTLFDLIGGAGMVLAILLNWAASRELGGAYDRVVAPAALITTGPYRFVQHPIYTSYALLFVSYGLWLHSGLAAVAALAVCALYYSRRTALEAEVLQAAFGSQYRDYASRTKRFVPLVL</sequence>
<feature type="transmembrane region" description="Helical" evidence="9">
    <location>
        <begin position="169"/>
        <end position="193"/>
    </location>
</feature>
<evidence type="ECO:0008006" key="13">
    <source>
        <dbReference type="Google" id="ProtNLM"/>
    </source>
</evidence>
<keyword evidence="2" id="KW-0444">Lipid biosynthesis</keyword>
<evidence type="ECO:0000256" key="8">
    <source>
        <dbReference type="ARBA" id="ARBA00023264"/>
    </source>
</evidence>
<evidence type="ECO:0000256" key="5">
    <source>
        <dbReference type="ARBA" id="ARBA00023098"/>
    </source>
</evidence>
<evidence type="ECO:0000256" key="9">
    <source>
        <dbReference type="SAM" id="Phobius"/>
    </source>
</evidence>
<dbReference type="OrthoDB" id="422086at2759"/>
<keyword evidence="4 9" id="KW-1133">Transmembrane helix</keyword>
<dbReference type="AlphaFoldDB" id="A0A2J7ZUV0"/>
<organism evidence="11 12">
    <name type="scientific">Tetrabaena socialis</name>
    <dbReference type="NCBI Taxonomy" id="47790"/>
    <lineage>
        <taxon>Eukaryota</taxon>
        <taxon>Viridiplantae</taxon>
        <taxon>Chlorophyta</taxon>
        <taxon>core chlorophytes</taxon>
        <taxon>Chlorophyceae</taxon>
        <taxon>CS clade</taxon>
        <taxon>Chlamydomonadales</taxon>
        <taxon>Tetrabaenaceae</taxon>
        <taxon>Tetrabaena</taxon>
    </lineage>
</organism>
<evidence type="ECO:0000313" key="11">
    <source>
        <dbReference type="EMBL" id="PNH04042.1"/>
    </source>
</evidence>
<proteinExistence type="predicted"/>
<dbReference type="UniPathway" id="UPA00753"/>
<dbReference type="Proteomes" id="UP000236333">
    <property type="component" value="Unassembled WGS sequence"/>
</dbReference>
<evidence type="ECO:0000256" key="2">
    <source>
        <dbReference type="ARBA" id="ARBA00022516"/>
    </source>
</evidence>
<feature type="transmembrane region" description="Helical" evidence="9">
    <location>
        <begin position="112"/>
        <end position="131"/>
    </location>
</feature>
<dbReference type="GO" id="GO:0016740">
    <property type="term" value="F:transferase activity"/>
    <property type="evidence" value="ECO:0007669"/>
    <property type="project" value="UniProtKB-ARBA"/>
</dbReference>
<evidence type="ECO:0000256" key="4">
    <source>
        <dbReference type="ARBA" id="ARBA00022989"/>
    </source>
</evidence>
<keyword evidence="7" id="KW-0594">Phospholipid biosynthesis</keyword>
<evidence type="ECO:0000256" key="3">
    <source>
        <dbReference type="ARBA" id="ARBA00022692"/>
    </source>
</evidence>
<keyword evidence="12" id="KW-1185">Reference proteome</keyword>
<keyword evidence="6 9" id="KW-0472">Membrane</keyword>
<reference evidence="11 12" key="1">
    <citation type="journal article" date="2017" name="Mol. Biol. Evol.">
        <title>The 4-celled Tetrabaena socialis nuclear genome reveals the essential components for genetic control of cell number at the origin of multicellularity in the volvocine lineage.</title>
        <authorList>
            <person name="Featherston J."/>
            <person name="Arakaki Y."/>
            <person name="Hanschen E.R."/>
            <person name="Ferris P.J."/>
            <person name="Michod R.E."/>
            <person name="Olson B.J.S.C."/>
            <person name="Nozaki H."/>
            <person name="Durand P.M."/>
        </authorList>
    </citation>
    <scope>NUCLEOTIDE SEQUENCE [LARGE SCALE GENOMIC DNA]</scope>
    <source>
        <strain evidence="11 12">NIES-571</strain>
    </source>
</reference>
<gene>
    <name evidence="11" type="ORF">TSOC_009851</name>
</gene>
<protein>
    <recommendedName>
        <fullName evidence="13">Isoprenylcysteine carboxylmethyltransferase family protein</fullName>
    </recommendedName>
</protein>
<keyword evidence="5" id="KW-0443">Lipid metabolism</keyword>
<feature type="chain" id="PRO_5014317203" description="Isoprenylcysteine carboxylmethyltransferase family protein" evidence="10">
    <location>
        <begin position="27"/>
        <end position="227"/>
    </location>
</feature>
<dbReference type="PANTHER" id="PTHR12714">
    <property type="entry name" value="PROTEIN-S ISOPRENYLCYSTEINE O-METHYLTRANSFERASE"/>
    <property type="match status" value="1"/>
</dbReference>
<keyword evidence="10" id="KW-0732">Signal</keyword>
<dbReference type="Pfam" id="PF04191">
    <property type="entry name" value="PEMT"/>
    <property type="match status" value="1"/>
</dbReference>
<evidence type="ECO:0000256" key="10">
    <source>
        <dbReference type="SAM" id="SignalP"/>
    </source>
</evidence>
<dbReference type="Gene3D" id="1.20.120.1630">
    <property type="match status" value="1"/>
</dbReference>
<feature type="signal peptide" evidence="10">
    <location>
        <begin position="1"/>
        <end position="26"/>
    </location>
</feature>
<evidence type="ECO:0000313" key="12">
    <source>
        <dbReference type="Proteomes" id="UP000236333"/>
    </source>
</evidence>
<evidence type="ECO:0000256" key="6">
    <source>
        <dbReference type="ARBA" id="ARBA00023136"/>
    </source>
</evidence>
<keyword evidence="3 9" id="KW-0812">Transmembrane</keyword>
<dbReference type="GO" id="GO:0012505">
    <property type="term" value="C:endomembrane system"/>
    <property type="evidence" value="ECO:0007669"/>
    <property type="project" value="UniProtKB-SubCell"/>
</dbReference>
<keyword evidence="8" id="KW-1208">Phospholipid metabolism</keyword>
<name>A0A2J7ZUV0_9CHLO</name>